<dbReference type="PANTHER" id="PTHR38460:SF1">
    <property type="entry name" value="TAUTOMERASE YOLI-RELATED"/>
    <property type="match status" value="1"/>
</dbReference>
<dbReference type="SUPFAM" id="SSF55331">
    <property type="entry name" value="Tautomerase/MIF"/>
    <property type="match status" value="1"/>
</dbReference>
<dbReference type="Pfam" id="PF14552">
    <property type="entry name" value="Tautomerase_2"/>
    <property type="match status" value="1"/>
</dbReference>
<name>A0A1H6CFA8_9HYPH</name>
<dbReference type="Gene3D" id="3.30.429.10">
    <property type="entry name" value="Macrophage Migration Inhibitory Factor"/>
    <property type="match status" value="1"/>
</dbReference>
<dbReference type="InterPro" id="IPR014347">
    <property type="entry name" value="Tautomerase/MIF_sf"/>
</dbReference>
<evidence type="ECO:0000313" key="2">
    <source>
        <dbReference type="Proteomes" id="UP000236743"/>
    </source>
</evidence>
<gene>
    <name evidence="1" type="ORF">SAMN04488115_11051</name>
</gene>
<evidence type="ECO:0000313" key="1">
    <source>
        <dbReference type="EMBL" id="SEG71691.1"/>
    </source>
</evidence>
<dbReference type="OrthoDB" id="9804765at2"/>
<proteinExistence type="predicted"/>
<keyword evidence="2" id="KW-1185">Reference proteome</keyword>
<organism evidence="1 2">
    <name type="scientific">Bosea lathyri</name>
    <dbReference type="NCBI Taxonomy" id="1036778"/>
    <lineage>
        <taxon>Bacteria</taxon>
        <taxon>Pseudomonadati</taxon>
        <taxon>Pseudomonadota</taxon>
        <taxon>Alphaproteobacteria</taxon>
        <taxon>Hyphomicrobiales</taxon>
        <taxon>Boseaceae</taxon>
        <taxon>Bosea</taxon>
    </lineage>
</organism>
<reference evidence="1 2" key="1">
    <citation type="submission" date="2016-10" db="EMBL/GenBank/DDBJ databases">
        <authorList>
            <person name="de Groot N.N."/>
        </authorList>
    </citation>
    <scope>NUCLEOTIDE SEQUENCE [LARGE SCALE GENOMIC DNA]</scope>
    <source>
        <strain evidence="1 2">DSM 26656</strain>
    </source>
</reference>
<accession>A0A1H6CFA8</accession>
<dbReference type="PANTHER" id="PTHR38460">
    <property type="entry name" value="TAUTOMERASE YOLI-RELATED"/>
    <property type="match status" value="1"/>
</dbReference>
<dbReference type="RefSeq" id="WP_103874520.1">
    <property type="nucleotide sequence ID" value="NZ_FNUY01000010.1"/>
</dbReference>
<sequence length="126" mass="14161">MPLIRISMRRGRPASEPAAIVDGIYKALRETFEVPQDDLFAVIHQHDAEEFVYNANYFGFARSDAMVIIQITVSSSRGVTQKKALFAAIAENLRREPGLRPDDIFINLIETTRENWSFGAGVAQYA</sequence>
<dbReference type="InterPro" id="IPR037479">
    <property type="entry name" value="Tauto_MSAD"/>
</dbReference>
<dbReference type="EMBL" id="FNUY01000010">
    <property type="protein sequence ID" value="SEG71691.1"/>
    <property type="molecule type" value="Genomic_DNA"/>
</dbReference>
<dbReference type="Proteomes" id="UP000236743">
    <property type="component" value="Unassembled WGS sequence"/>
</dbReference>
<dbReference type="AlphaFoldDB" id="A0A1H6CFA8"/>
<protein>
    <submittedName>
        <fullName evidence="1">Tautomerase enzyme</fullName>
    </submittedName>
</protein>